<feature type="domain" description="Glyoxalase-like" evidence="1">
    <location>
        <begin position="14"/>
        <end position="199"/>
    </location>
</feature>
<dbReference type="PANTHER" id="PTHR40265">
    <property type="entry name" value="BLL2707 PROTEIN"/>
    <property type="match status" value="1"/>
</dbReference>
<protein>
    <recommendedName>
        <fullName evidence="1">Glyoxalase-like domain-containing protein</fullName>
    </recommendedName>
</protein>
<dbReference type="EMBL" id="JOKZ01000727">
    <property type="protein sequence ID" value="KKO96806.1"/>
    <property type="molecule type" value="Genomic_DNA"/>
</dbReference>
<dbReference type="OMA" id="ENTIVDW"/>
<dbReference type="AlphaFoldDB" id="A0A0F9Z860"/>
<evidence type="ECO:0000313" key="3">
    <source>
        <dbReference type="Proteomes" id="UP000034112"/>
    </source>
</evidence>
<evidence type="ECO:0000313" key="2">
    <source>
        <dbReference type="EMBL" id="KKO96806.1"/>
    </source>
</evidence>
<sequence>MSEQTSTGSPQPTLDHIVILVSASDLLQLPDRLKDSFVVSPGGTHAGGQTFNKLILFEDGVYIELIAFAEGISPEERAKHRWGRQRENTIVDWAYTLPHESDFGAVQQRVRDAKAGLTYKDPVPGGRTRSDGVVLKWAIGAPQDENGDEPEPGILPFWCLDRTPRSNRVPYQEDKAQTQHPSGARGVSRVRLNVPQEQLSALQSVYDAIHDVDSAARGEDEWTFSTPDSSARARHTLGVASESGPKIKLAFQGSVGSPSFLEILPGIVVKFEA</sequence>
<dbReference type="InterPro" id="IPR029068">
    <property type="entry name" value="Glyas_Bleomycin-R_OHBP_Dase"/>
</dbReference>
<proteinExistence type="predicted"/>
<dbReference type="Proteomes" id="UP000034112">
    <property type="component" value="Unassembled WGS sequence"/>
</dbReference>
<evidence type="ECO:0000259" key="1">
    <source>
        <dbReference type="Pfam" id="PF13468"/>
    </source>
</evidence>
<dbReference type="OrthoDB" id="408973at2759"/>
<dbReference type="Pfam" id="PF13468">
    <property type="entry name" value="Glyoxalase_3"/>
    <property type="match status" value="1"/>
</dbReference>
<dbReference type="PANTHER" id="PTHR40265:SF1">
    <property type="entry name" value="GLYOXALASE-LIKE DOMAIN-CONTAINING PROTEIN"/>
    <property type="match status" value="1"/>
</dbReference>
<gene>
    <name evidence="2" type="ORF">THAR02_11091</name>
</gene>
<dbReference type="Gene3D" id="3.10.180.10">
    <property type="entry name" value="2,3-Dihydroxybiphenyl 1,2-Dioxygenase, domain 1"/>
    <property type="match status" value="1"/>
</dbReference>
<accession>A0A0F9Z860</accession>
<dbReference type="InterPro" id="IPR025870">
    <property type="entry name" value="Glyoxalase-like_dom"/>
</dbReference>
<reference evidence="3" key="1">
    <citation type="journal article" date="2015" name="Genome Announc.">
        <title>Draft whole-genome sequence of the biocontrol agent Trichoderma harzianum T6776.</title>
        <authorList>
            <person name="Baroncelli R."/>
            <person name="Piaggeschi G."/>
            <person name="Fiorini L."/>
            <person name="Bertolini E."/>
            <person name="Zapparata A."/>
            <person name="Pe M.E."/>
            <person name="Sarrocco S."/>
            <person name="Vannacci G."/>
        </authorList>
    </citation>
    <scope>NUCLEOTIDE SEQUENCE [LARGE SCALE GENOMIC DNA]</scope>
    <source>
        <strain evidence="3">T6776</strain>
    </source>
</reference>
<comment type="caution">
    <text evidence="2">The sequence shown here is derived from an EMBL/GenBank/DDBJ whole genome shotgun (WGS) entry which is preliminary data.</text>
</comment>
<organism evidence="2 3">
    <name type="scientific">Trichoderma harzianum</name>
    <name type="common">Hypocrea lixii</name>
    <dbReference type="NCBI Taxonomy" id="5544"/>
    <lineage>
        <taxon>Eukaryota</taxon>
        <taxon>Fungi</taxon>
        <taxon>Dikarya</taxon>
        <taxon>Ascomycota</taxon>
        <taxon>Pezizomycotina</taxon>
        <taxon>Sordariomycetes</taxon>
        <taxon>Hypocreomycetidae</taxon>
        <taxon>Hypocreales</taxon>
        <taxon>Hypocreaceae</taxon>
        <taxon>Trichoderma</taxon>
    </lineage>
</organism>
<name>A0A0F9Z860_TRIHA</name>